<evidence type="ECO:0000313" key="1">
    <source>
        <dbReference type="EMBL" id="TJZ62823.1"/>
    </source>
</evidence>
<evidence type="ECO:0000313" key="2">
    <source>
        <dbReference type="Proteomes" id="UP000306808"/>
    </source>
</evidence>
<dbReference type="OrthoDB" id="702743at2"/>
<accession>A0A4U0P601</accession>
<protein>
    <submittedName>
        <fullName evidence="1">Uncharacterized protein</fullName>
    </submittedName>
</protein>
<organism evidence="1 2">
    <name type="scientific">Sphingobacterium olei</name>
    <dbReference type="NCBI Taxonomy" id="2571155"/>
    <lineage>
        <taxon>Bacteria</taxon>
        <taxon>Pseudomonadati</taxon>
        <taxon>Bacteroidota</taxon>
        <taxon>Sphingobacteriia</taxon>
        <taxon>Sphingobacteriales</taxon>
        <taxon>Sphingobacteriaceae</taxon>
        <taxon>Sphingobacterium</taxon>
    </lineage>
</organism>
<reference evidence="1 2" key="1">
    <citation type="submission" date="2019-04" db="EMBL/GenBank/DDBJ databases">
        <title>Sphingobacterium olei sp. nov., isolated from oil-contaminated soil.</title>
        <authorList>
            <person name="Liu B."/>
        </authorList>
    </citation>
    <scope>NUCLEOTIDE SEQUENCE [LARGE SCALE GENOMIC DNA]</scope>
    <source>
        <strain evidence="1 2">HAL-9</strain>
    </source>
</reference>
<dbReference type="RefSeq" id="WP_136899068.1">
    <property type="nucleotide sequence ID" value="NZ_SUME01000001.1"/>
</dbReference>
<proteinExistence type="predicted"/>
<name>A0A4U0P601_9SPHI</name>
<sequence length="64" mass="7770">MQVDISSLDKDLQEFLIKLKEVLILFDDYVAQYTQLYTSYSYAIQHMAELTKEIKVWDFFWKEP</sequence>
<dbReference type="EMBL" id="SUME01000001">
    <property type="protein sequence ID" value="TJZ62823.1"/>
    <property type="molecule type" value="Genomic_DNA"/>
</dbReference>
<dbReference type="Proteomes" id="UP000306808">
    <property type="component" value="Unassembled WGS sequence"/>
</dbReference>
<gene>
    <name evidence="1" type="ORF">FAZ15_00485</name>
</gene>
<comment type="caution">
    <text evidence="1">The sequence shown here is derived from an EMBL/GenBank/DDBJ whole genome shotgun (WGS) entry which is preliminary data.</text>
</comment>
<keyword evidence="2" id="KW-1185">Reference proteome</keyword>
<dbReference type="AlphaFoldDB" id="A0A4U0P601"/>